<keyword evidence="1" id="KW-0812">Transmembrane</keyword>
<accession>A0ABU3PJ73</accession>
<keyword evidence="1" id="KW-0472">Membrane</keyword>
<evidence type="ECO:0000313" key="2">
    <source>
        <dbReference type="EMBL" id="MDT9002197.1"/>
    </source>
</evidence>
<evidence type="ECO:0000256" key="1">
    <source>
        <dbReference type="SAM" id="Phobius"/>
    </source>
</evidence>
<dbReference type="Proteomes" id="UP001246372">
    <property type="component" value="Unassembled WGS sequence"/>
</dbReference>
<dbReference type="RefSeq" id="WP_315653087.1">
    <property type="nucleotide sequence ID" value="NZ_JAVXZY010000013.1"/>
</dbReference>
<feature type="transmembrane region" description="Helical" evidence="1">
    <location>
        <begin position="21"/>
        <end position="43"/>
    </location>
</feature>
<dbReference type="EMBL" id="JAVXZY010000013">
    <property type="protein sequence ID" value="MDT9002197.1"/>
    <property type="molecule type" value="Genomic_DNA"/>
</dbReference>
<name>A0ABU3PJ73_9BURK</name>
<evidence type="ECO:0000313" key="3">
    <source>
        <dbReference type="Proteomes" id="UP001246372"/>
    </source>
</evidence>
<proteinExistence type="predicted"/>
<organism evidence="2 3">
    <name type="scientific">Roseateles aquae</name>
    <dbReference type="NCBI Taxonomy" id="3077235"/>
    <lineage>
        <taxon>Bacteria</taxon>
        <taxon>Pseudomonadati</taxon>
        <taxon>Pseudomonadota</taxon>
        <taxon>Betaproteobacteria</taxon>
        <taxon>Burkholderiales</taxon>
        <taxon>Sphaerotilaceae</taxon>
        <taxon>Roseateles</taxon>
    </lineage>
</organism>
<keyword evidence="1" id="KW-1133">Transmembrane helix</keyword>
<sequence>MLIDLLRHQQRHYARFHRDRNNLRLHLCTVPVFQAGHLMLMLAPALGPFWLAPIGLGMMMLALALQRRGHALEVEAVEPFRGPVNAVLRICFEQWLSFPRFALTGGWRLAFQAPSRK</sequence>
<reference evidence="2" key="1">
    <citation type="submission" date="2023-09" db="EMBL/GenBank/DDBJ databases">
        <title>Paucibacter sp. APW11 Genome sequencing and assembly.</title>
        <authorList>
            <person name="Kim I."/>
        </authorList>
    </citation>
    <scope>NUCLEOTIDE SEQUENCE</scope>
    <source>
        <strain evidence="2">APW11</strain>
    </source>
</reference>
<comment type="caution">
    <text evidence="2">The sequence shown here is derived from an EMBL/GenBank/DDBJ whole genome shotgun (WGS) entry which is preliminary data.</text>
</comment>
<gene>
    <name evidence="2" type="ORF">RQP53_23155</name>
</gene>
<protein>
    <submittedName>
        <fullName evidence="2">Terminase</fullName>
    </submittedName>
</protein>
<feature type="transmembrane region" description="Helical" evidence="1">
    <location>
        <begin position="49"/>
        <end position="65"/>
    </location>
</feature>
<keyword evidence="3" id="KW-1185">Reference proteome</keyword>